<dbReference type="PRINTS" id="PR00080">
    <property type="entry name" value="SDRFAMILY"/>
</dbReference>
<evidence type="ECO:0000313" key="6">
    <source>
        <dbReference type="Proteomes" id="UP000037843"/>
    </source>
</evidence>
<dbReference type="EMBL" id="LJFO01000002">
    <property type="protein sequence ID" value="KPG16274.1"/>
    <property type="molecule type" value="Genomic_DNA"/>
</dbReference>
<sequence>MVGNTAVWFITGASKGIGLETVRAALETGARVVCTSRDPAQLRGQVDAGPDVLQAVQMSITDPAQIEDAVAGAVDAFGRIDVLVNNAGYSVLGAVEDFSRADVRDNFDVNVFGLLEVTQQVLPHMRRQKAGRVINLASISANVTGPATGLYSATKAAVLMLTEALAEEVAPLGIYATAVCPGGVRTDFLDSRSRRDAAHRIPDYQNVEAARNEYTRLNHRQGGDPRLVAEAFVSLSQMEPPPRRIYLGADALRAVTHKLDAVAADIERYRQLSLSIND</sequence>
<reference evidence="6 7" key="1">
    <citation type="submission" date="2015-09" db="EMBL/GenBank/DDBJ databases">
        <title>Genome Sequences of Mycobacterium immunogenum Isolates, Recuperated from a Chloraminated Drinking Water Distribution System Simulator Subjected to Episodes of Nitrification.</title>
        <authorList>
            <person name="Gomez-Alvarez V."/>
            <person name="Revetta R.P."/>
        </authorList>
    </citation>
    <scope>NUCLEOTIDE SEQUENCE [LARGE SCALE GENOMIC DNA]</scope>
    <source>
        <strain evidence="4 6">H008</strain>
        <strain evidence="5 7">H076</strain>
    </source>
</reference>
<evidence type="ECO:0000313" key="7">
    <source>
        <dbReference type="Proteomes" id="UP000037962"/>
    </source>
</evidence>
<dbReference type="InterPro" id="IPR036291">
    <property type="entry name" value="NAD(P)-bd_dom_sf"/>
</dbReference>
<evidence type="ECO:0000313" key="5">
    <source>
        <dbReference type="EMBL" id="KPG36749.1"/>
    </source>
</evidence>
<name>A0A7V8RY10_9MYCO</name>
<dbReference type="OrthoDB" id="9792003at2"/>
<dbReference type="Proteomes" id="UP000037843">
    <property type="component" value="Unassembled WGS sequence"/>
</dbReference>
<comment type="caution">
    <text evidence="4">The sequence shown here is derived from an EMBL/GenBank/DDBJ whole genome shotgun (WGS) entry which is preliminary data.</text>
</comment>
<gene>
    <name evidence="4" type="ORF">AN908_04690</name>
    <name evidence="5" type="ORF">AN912_03915</name>
</gene>
<dbReference type="FunFam" id="3.40.50.720:FF:000084">
    <property type="entry name" value="Short-chain dehydrogenase reductase"/>
    <property type="match status" value="1"/>
</dbReference>
<dbReference type="CDD" id="cd05374">
    <property type="entry name" value="17beta-HSD-like_SDR_c"/>
    <property type="match status" value="1"/>
</dbReference>
<dbReference type="Gene3D" id="3.40.50.720">
    <property type="entry name" value="NAD(P)-binding Rossmann-like Domain"/>
    <property type="match status" value="1"/>
</dbReference>
<evidence type="ECO:0000256" key="1">
    <source>
        <dbReference type="ARBA" id="ARBA00006484"/>
    </source>
</evidence>
<dbReference type="AlphaFoldDB" id="A0A7V8RY10"/>
<protein>
    <submittedName>
        <fullName evidence="4">Short-chain dehydrogenase</fullName>
    </submittedName>
</protein>
<dbReference type="Proteomes" id="UP000037962">
    <property type="component" value="Unassembled WGS sequence"/>
</dbReference>
<dbReference type="GO" id="GO:0016491">
    <property type="term" value="F:oxidoreductase activity"/>
    <property type="evidence" value="ECO:0007669"/>
    <property type="project" value="UniProtKB-KW"/>
</dbReference>
<keyword evidence="7" id="KW-1185">Reference proteome</keyword>
<dbReference type="PANTHER" id="PTHR43976">
    <property type="entry name" value="SHORT CHAIN DEHYDROGENASE"/>
    <property type="match status" value="1"/>
</dbReference>
<comment type="similarity">
    <text evidence="1 3">Belongs to the short-chain dehydrogenases/reductases (SDR) family.</text>
</comment>
<dbReference type="EMBL" id="LJFS01000003">
    <property type="protein sequence ID" value="KPG36749.1"/>
    <property type="molecule type" value="Genomic_DNA"/>
</dbReference>
<accession>A0A7V8RY10</accession>
<organism evidence="4 6">
    <name type="scientific">Mycobacteroides immunogenum</name>
    <dbReference type="NCBI Taxonomy" id="83262"/>
    <lineage>
        <taxon>Bacteria</taxon>
        <taxon>Bacillati</taxon>
        <taxon>Actinomycetota</taxon>
        <taxon>Actinomycetes</taxon>
        <taxon>Mycobacteriales</taxon>
        <taxon>Mycobacteriaceae</taxon>
        <taxon>Mycobacteroides</taxon>
    </lineage>
</organism>
<evidence type="ECO:0000313" key="4">
    <source>
        <dbReference type="EMBL" id="KPG16274.1"/>
    </source>
</evidence>
<dbReference type="SUPFAM" id="SSF51735">
    <property type="entry name" value="NAD(P)-binding Rossmann-fold domains"/>
    <property type="match status" value="1"/>
</dbReference>
<proteinExistence type="inferred from homology"/>
<evidence type="ECO:0000256" key="2">
    <source>
        <dbReference type="ARBA" id="ARBA00023002"/>
    </source>
</evidence>
<dbReference type="InterPro" id="IPR051911">
    <property type="entry name" value="SDR_oxidoreductase"/>
</dbReference>
<evidence type="ECO:0000256" key="3">
    <source>
        <dbReference type="RuleBase" id="RU000363"/>
    </source>
</evidence>
<dbReference type="PROSITE" id="PS00061">
    <property type="entry name" value="ADH_SHORT"/>
    <property type="match status" value="1"/>
</dbReference>
<dbReference type="Pfam" id="PF00106">
    <property type="entry name" value="adh_short"/>
    <property type="match status" value="1"/>
</dbReference>
<keyword evidence="2" id="KW-0560">Oxidoreductase</keyword>
<dbReference type="KEGG" id="miz:BAB75_15765"/>
<dbReference type="InterPro" id="IPR020904">
    <property type="entry name" value="Sc_DH/Rdtase_CS"/>
</dbReference>
<dbReference type="PRINTS" id="PR00081">
    <property type="entry name" value="GDHRDH"/>
</dbReference>
<dbReference type="InterPro" id="IPR002347">
    <property type="entry name" value="SDR_fam"/>
</dbReference>
<dbReference type="PANTHER" id="PTHR43976:SF16">
    <property type="entry name" value="SHORT-CHAIN DEHYDROGENASE_REDUCTASE FAMILY PROTEIN"/>
    <property type="match status" value="1"/>
</dbReference>